<dbReference type="InterPro" id="IPR016900">
    <property type="entry name" value="Alg10"/>
</dbReference>
<evidence type="ECO:0000313" key="17">
    <source>
        <dbReference type="EMBL" id="KAL1862797.1"/>
    </source>
</evidence>
<feature type="transmembrane region" description="Helical" evidence="16">
    <location>
        <begin position="688"/>
        <end position="707"/>
    </location>
</feature>
<keyword evidence="6 17" id="KW-0328">Glycosyltransferase</keyword>
<keyword evidence="7 17" id="KW-0808">Transferase</keyword>
<comment type="caution">
    <text evidence="17">The sequence shown here is derived from an EMBL/GenBank/DDBJ whole genome shotgun (WGS) entry which is preliminary data.</text>
</comment>
<evidence type="ECO:0000256" key="5">
    <source>
        <dbReference type="ARBA" id="ARBA00018512"/>
    </source>
</evidence>
<keyword evidence="8 16" id="KW-0812">Transmembrane</keyword>
<evidence type="ECO:0000256" key="7">
    <source>
        <dbReference type="ARBA" id="ARBA00022679"/>
    </source>
</evidence>
<comment type="subcellular location">
    <subcellularLocation>
        <location evidence="1">Endoplasmic reticulum membrane</location>
        <topology evidence="1">Multi-pass membrane protein</topology>
    </subcellularLocation>
</comment>
<feature type="transmembrane region" description="Helical" evidence="16">
    <location>
        <begin position="503"/>
        <end position="527"/>
    </location>
</feature>
<keyword evidence="10 16" id="KW-1133">Transmembrane helix</keyword>
<dbReference type="Proteomes" id="UP001583177">
    <property type="component" value="Unassembled WGS sequence"/>
</dbReference>
<sequence length="731" mass="82709">MFPTQSRRAEPFPQYRSPYGPKYGYQPQVAGVTGKQLFSFGTKAAGLGGVALFAVIFYASGIPRVQRDILQRVPFFGSYFINEVPPEDNTPYEMDVLVPLRNFVVLATRPTVYSLICFYLFHVHGLSRYGWDRPAVRVALLAAPALAGLFWQAAVAVTVPEPYLDEVFHIPQAQKYCQAKWLEWDDKITTPPGLYAVSVLIHRALWFMNGGCSETSLRMTNWFSIIVLIFTAVDCRRLIEKRLGERGESRSRTSSLSFHAIHTGMNIGLFPLLFFFSALYYTDVFSTLMVLFAFQNHLERVGPQGKSWRKDFFVVFLGVAALFMRQTNVFWVVVFMGGLEAVEAAKVVPAVRPQSPSHGRLWANIQCYAQRSSLGDIYDPALDQASLDDVFYCALGIAIAVVSNPLRVMKQVWAHVAVMGIFVAFVLWNGSVVLGDKTNHVATVHLPQMLYIWPLFAFFSAPLLLPFLPWSLQVSAALGLSGNAPKRPEAATSQNWYHTCLSIASYAFLTAAGLAIVHFNTIIHPFTLADNRHYMFYVFRYSILRRKLVRYALVPAYVLCWSICWRALGGSRPIHDTADVGRKDVQKQESESRTSRPKSVQIKDPHADLSVDPPTISTALLWLLATALSLITAPLVEPRYFIMPWVFWRLLVPAWPARAPLVSSRKRESDPGRLDWILSLGERFDLRLFVETAWFLAIHLATAYLFIARPFYWRAEDGTLLDGGRVQRFMW</sequence>
<dbReference type="InterPro" id="IPR019182">
    <property type="entry name" value="Cytochrome_b-c1_su10_fun"/>
</dbReference>
<evidence type="ECO:0000256" key="12">
    <source>
        <dbReference type="ARBA" id="ARBA00032069"/>
    </source>
</evidence>
<feature type="transmembrane region" description="Helical" evidence="16">
    <location>
        <begin position="548"/>
        <end position="568"/>
    </location>
</feature>
<evidence type="ECO:0000256" key="14">
    <source>
        <dbReference type="ARBA" id="ARBA00048064"/>
    </source>
</evidence>
<dbReference type="EC" id="2.4.1.256" evidence="4"/>
<evidence type="ECO:0000256" key="8">
    <source>
        <dbReference type="ARBA" id="ARBA00022692"/>
    </source>
</evidence>
<keyword evidence="9" id="KW-0256">Endoplasmic reticulum</keyword>
<evidence type="ECO:0000256" key="3">
    <source>
        <dbReference type="ARBA" id="ARBA00010600"/>
    </source>
</evidence>
<feature type="transmembrane region" description="Helical" evidence="16">
    <location>
        <begin position="44"/>
        <end position="62"/>
    </location>
</feature>
<dbReference type="PANTHER" id="PTHR12989:SF10">
    <property type="entry name" value="DOL-P-GLC:GLC(2)MAN(9)GLCNAC(2)-PP-DOL ALPHA-1,2-GLUCOSYLTRANSFERASE-RELATED"/>
    <property type="match status" value="1"/>
</dbReference>
<evidence type="ECO:0000256" key="13">
    <source>
        <dbReference type="ARBA" id="ARBA00044727"/>
    </source>
</evidence>
<evidence type="ECO:0000256" key="4">
    <source>
        <dbReference type="ARBA" id="ARBA00011967"/>
    </source>
</evidence>
<evidence type="ECO:0000313" key="18">
    <source>
        <dbReference type="Proteomes" id="UP001583177"/>
    </source>
</evidence>
<proteinExistence type="inferred from homology"/>
<keyword evidence="18" id="KW-1185">Reference proteome</keyword>
<keyword evidence="11 16" id="KW-0472">Membrane</keyword>
<accession>A0ABR3WIX4</accession>
<feature type="transmembrane region" description="Helical" evidence="16">
    <location>
        <begin position="135"/>
        <end position="154"/>
    </location>
</feature>
<evidence type="ECO:0000256" key="16">
    <source>
        <dbReference type="SAM" id="Phobius"/>
    </source>
</evidence>
<dbReference type="Pfam" id="PF04922">
    <property type="entry name" value="DIE2_ALG10"/>
    <property type="match status" value="1"/>
</dbReference>
<evidence type="ECO:0000256" key="15">
    <source>
        <dbReference type="SAM" id="MobiDB-lite"/>
    </source>
</evidence>
<evidence type="ECO:0000256" key="9">
    <source>
        <dbReference type="ARBA" id="ARBA00022824"/>
    </source>
</evidence>
<organism evidence="17 18">
    <name type="scientific">Diaporthe australafricana</name>
    <dbReference type="NCBI Taxonomy" id="127596"/>
    <lineage>
        <taxon>Eukaryota</taxon>
        <taxon>Fungi</taxon>
        <taxon>Dikarya</taxon>
        <taxon>Ascomycota</taxon>
        <taxon>Pezizomycotina</taxon>
        <taxon>Sordariomycetes</taxon>
        <taxon>Sordariomycetidae</taxon>
        <taxon>Diaporthales</taxon>
        <taxon>Diaporthaceae</taxon>
        <taxon>Diaporthe</taxon>
    </lineage>
</organism>
<feature type="region of interest" description="Disordered" evidence="15">
    <location>
        <begin position="579"/>
        <end position="607"/>
    </location>
</feature>
<name>A0ABR3WIX4_9PEZI</name>
<evidence type="ECO:0000256" key="10">
    <source>
        <dbReference type="ARBA" id="ARBA00022989"/>
    </source>
</evidence>
<dbReference type="PANTHER" id="PTHR12989">
    <property type="entry name" value="ALPHA-1,2-GLUCOSYLTRANSFERASE ALG10"/>
    <property type="match status" value="1"/>
</dbReference>
<feature type="transmembrane region" description="Helical" evidence="16">
    <location>
        <begin position="312"/>
        <end position="336"/>
    </location>
</feature>
<feature type="transmembrane region" description="Helical" evidence="16">
    <location>
        <begin position="103"/>
        <end position="123"/>
    </location>
</feature>
<feature type="compositionally biased region" description="Basic and acidic residues" evidence="15">
    <location>
        <begin position="579"/>
        <end position="594"/>
    </location>
</feature>
<evidence type="ECO:0000256" key="2">
    <source>
        <dbReference type="ARBA" id="ARBA00004922"/>
    </source>
</evidence>
<comment type="pathway">
    <text evidence="2">Protein modification; protein glycosylation.</text>
</comment>
<gene>
    <name evidence="17" type="primary">ALG10</name>
    <name evidence="17" type="ORF">Daus18300_008293</name>
</gene>
<comment type="function">
    <text evidence="13">Dol-P-Glc:Glc(2)Man(9)GlcNAc(2)-PP-Dol alpha-1,2-glucosyltransferase that operates in the biosynthetic pathway of dolichol-linked oligosaccharides, the glycan precursors employed in protein asparagine (N)-glycosylation. The assembly of dolichol-linked oligosaccharides begins on the cytosolic side of the endoplasmic reticulum membrane and finishes in its lumen. The sequential addition of sugars to dolichol pyrophosphate produces dolichol-linked oligosaccharides containing fourteen sugars, including two GlcNAcs, nine mannoses and three glucoses. Once assembled, the oligosaccharide is transferred from the lipid to nascent proteins by oligosaccharyltransferases. In the lumen of the endoplasmic reticulum, adds the third and last glucose residue from dolichyl phosphate glucose (Dol-P-Glc) onto the lipid-linked oligosaccharide intermediate Glc(2)Man(9)GlcNAc(2)-PP-Dol to produce Glc(3)Man(9)GlcNAc(2)-PP-Dol.</text>
</comment>
<evidence type="ECO:0000256" key="1">
    <source>
        <dbReference type="ARBA" id="ARBA00004477"/>
    </source>
</evidence>
<protein>
    <recommendedName>
        <fullName evidence="5">Dol-P-Glc:Glc(2)Man(9)GlcNAc(2)-PP-Dol alpha-1,2-glucosyltransferase</fullName>
        <ecNumber evidence="4">2.4.1.256</ecNumber>
    </recommendedName>
    <alternativeName>
        <fullName evidence="12">Asparagine-linked glycosylation protein 10</fullName>
    </alternativeName>
</protein>
<feature type="transmembrane region" description="Helical" evidence="16">
    <location>
        <begin position="450"/>
        <end position="472"/>
    </location>
</feature>
<dbReference type="EMBL" id="JAWRVE010000077">
    <property type="protein sequence ID" value="KAL1862797.1"/>
    <property type="molecule type" value="Genomic_DNA"/>
</dbReference>
<dbReference type="GO" id="GO:0106073">
    <property type="term" value="F:dolichyl pyrophosphate Glc2Man9GlcNAc2 alpha-1,2-glucosyltransferase activity"/>
    <property type="evidence" value="ECO:0007669"/>
    <property type="project" value="UniProtKB-EC"/>
</dbReference>
<evidence type="ECO:0000256" key="11">
    <source>
        <dbReference type="ARBA" id="ARBA00023136"/>
    </source>
</evidence>
<comment type="catalytic activity">
    <reaction evidence="14">
        <text>an alpha-D-Glc-(1-&gt;3)-alpha-D-Glc-(1-&gt;3)-alpha-D-Man-(1-&gt;2)-alpha-D-Man-(1-&gt;2)-alpha-D-Man-(1-&gt;3)-[alpha-D-Man-(1-&gt;2)-alpha-D-Man-(1-&gt;3)-[alpha-D-Man-(1-&gt;2)-alpha-D-Man-(1-&gt;6)]-alpha-D-Man-(1-&gt;6)]-beta-D-Man-(1-&gt;4)-beta-D-GlcNAc-(1-&gt;4)-alpha-D-GlcNAc-diphospho-di-trans,poly-cis-dolichol + a di-trans,poly-cis-dolichyl beta-D-glucosyl phosphate = a alpha-D-Glc-(1-&gt;2)-alpha-D-Glc-(1-&gt;3)-alpha-D-Glc-(1-&gt;3)-alpha-D-Man-(1-&gt;2)-alpha-D-Man-(1-&gt;2)-alpha-D-Man-(1-&gt;3)-[alpha-D-Man-(1-&gt;2)-alpha-D-Man-(1-&gt;3)-[alpha-D-Man-(1-&gt;2)-alpha-D-Man-(1-&gt;6)]-alpha-D-Man-(1-&gt;6)]-beta-D-Man-(1-&gt;4)-beta-D-GlcNAc-(1-&gt;4)-alpha-D-GlcNAc-diphospho-di-trans,poly-cis-dolichol + a di-trans,poly-cis-dolichyl phosphate + H(+)</text>
        <dbReference type="Rhea" id="RHEA:29543"/>
        <dbReference type="Rhea" id="RHEA-COMP:19498"/>
        <dbReference type="Rhea" id="RHEA-COMP:19502"/>
        <dbReference type="Rhea" id="RHEA-COMP:19512"/>
        <dbReference type="Rhea" id="RHEA-COMP:19522"/>
        <dbReference type="ChEBI" id="CHEBI:15378"/>
        <dbReference type="ChEBI" id="CHEBI:57525"/>
        <dbReference type="ChEBI" id="CHEBI:57683"/>
        <dbReference type="ChEBI" id="CHEBI:132522"/>
        <dbReference type="ChEBI" id="CHEBI:132523"/>
        <dbReference type="EC" id="2.4.1.256"/>
    </reaction>
    <physiologicalReaction direction="left-to-right" evidence="14">
        <dbReference type="Rhea" id="RHEA:29544"/>
    </physiologicalReaction>
</comment>
<reference evidence="17 18" key="1">
    <citation type="journal article" date="2024" name="IMA Fungus">
        <title>IMA Genome - F19 : A genome assembly and annotation guide to empower mycologists, including annotated draft genome sequences of Ceratocystis pirilliformis, Diaporthe australafricana, Fusarium ophioides, Paecilomyces lecythidis, and Sporothrix stenoceras.</title>
        <authorList>
            <person name="Aylward J."/>
            <person name="Wilson A.M."/>
            <person name="Visagie C.M."/>
            <person name="Spraker J."/>
            <person name="Barnes I."/>
            <person name="Buitendag C."/>
            <person name="Ceriani C."/>
            <person name="Del Mar Angel L."/>
            <person name="du Plessis D."/>
            <person name="Fuchs T."/>
            <person name="Gasser K."/>
            <person name="Kramer D."/>
            <person name="Li W."/>
            <person name="Munsamy K."/>
            <person name="Piso A."/>
            <person name="Price J.L."/>
            <person name="Sonnekus B."/>
            <person name="Thomas C."/>
            <person name="van der Nest A."/>
            <person name="van Dijk A."/>
            <person name="van Heerden A."/>
            <person name="van Vuuren N."/>
            <person name="Yilmaz N."/>
            <person name="Duong T.A."/>
            <person name="van der Merwe N.A."/>
            <person name="Wingfield M.J."/>
            <person name="Wingfield B.D."/>
        </authorList>
    </citation>
    <scope>NUCLEOTIDE SEQUENCE [LARGE SCALE GENOMIC DNA]</scope>
    <source>
        <strain evidence="17 18">CMW 18300</strain>
    </source>
</reference>
<comment type="similarity">
    <text evidence="3">Belongs to the ALG10 glucosyltransferase family.</text>
</comment>
<feature type="transmembrane region" description="Helical" evidence="16">
    <location>
        <begin position="619"/>
        <end position="636"/>
    </location>
</feature>
<dbReference type="Pfam" id="PF09796">
    <property type="entry name" value="QCR10"/>
    <property type="match status" value="1"/>
</dbReference>
<evidence type="ECO:0000256" key="6">
    <source>
        <dbReference type="ARBA" id="ARBA00022676"/>
    </source>
</evidence>
<feature type="transmembrane region" description="Helical" evidence="16">
    <location>
        <begin position="412"/>
        <end position="430"/>
    </location>
</feature>